<comment type="caution">
    <text evidence="1">The sequence shown here is derived from an EMBL/GenBank/DDBJ whole genome shotgun (WGS) entry which is preliminary data.</text>
</comment>
<organism evidence="1 2">
    <name type="scientific">Candidatus Uhrbacteria bacterium GW2011_GWC2_41_11</name>
    <dbReference type="NCBI Taxonomy" id="1618985"/>
    <lineage>
        <taxon>Bacteria</taxon>
        <taxon>Candidatus Uhriibacteriota</taxon>
    </lineage>
</organism>
<sequence>MTKEFKYKFDAGPVASQEDLLSEWAIGNCRRAVQLYTFRKKNLFLKLEQVLCPAAYNETGVFVINKDQEFSFDSLVDGDIIYAEKIRNKNGKEVDKSENTFNSADEYIISLHTALYTGEKDREIWHATAVEGSSCFWPLEKFLHFYKPIVAKRV</sequence>
<proteinExistence type="predicted"/>
<accession>A0A0G0UJT3</accession>
<reference evidence="1 2" key="1">
    <citation type="journal article" date="2015" name="Nature">
        <title>rRNA introns, odd ribosomes, and small enigmatic genomes across a large radiation of phyla.</title>
        <authorList>
            <person name="Brown C.T."/>
            <person name="Hug L.A."/>
            <person name="Thomas B.C."/>
            <person name="Sharon I."/>
            <person name="Castelle C.J."/>
            <person name="Singh A."/>
            <person name="Wilkins M.J."/>
            <person name="Williams K.H."/>
            <person name="Banfield J.F."/>
        </authorList>
    </citation>
    <scope>NUCLEOTIDE SEQUENCE [LARGE SCALE GENOMIC DNA]</scope>
</reference>
<name>A0A0G0UJT3_9BACT</name>
<dbReference type="AlphaFoldDB" id="A0A0G0UJT3"/>
<dbReference type="Proteomes" id="UP000034616">
    <property type="component" value="Unassembled WGS sequence"/>
</dbReference>
<evidence type="ECO:0000313" key="1">
    <source>
        <dbReference type="EMBL" id="KKR87761.1"/>
    </source>
</evidence>
<evidence type="ECO:0000313" key="2">
    <source>
        <dbReference type="Proteomes" id="UP000034616"/>
    </source>
</evidence>
<dbReference type="EMBL" id="LCAH01000001">
    <property type="protein sequence ID" value="KKR87761.1"/>
    <property type="molecule type" value="Genomic_DNA"/>
</dbReference>
<protein>
    <submittedName>
        <fullName evidence="1">Uncharacterized protein</fullName>
    </submittedName>
</protein>
<gene>
    <name evidence="1" type="ORF">UU35_C0001G0042</name>
</gene>